<dbReference type="AlphaFoldDB" id="A0A5D3B2E7"/>
<feature type="domain" description="CREG-like beta-barrel" evidence="2">
    <location>
        <begin position="45"/>
        <end position="232"/>
    </location>
</feature>
<dbReference type="InterPro" id="IPR055343">
    <property type="entry name" value="CREG_beta-barrel"/>
</dbReference>
<dbReference type="EMBL" id="NIDF01000024">
    <property type="protein sequence ID" value="TYJ56440.1"/>
    <property type="molecule type" value="Genomic_DNA"/>
</dbReference>
<accession>A0A5D3B2E7</accession>
<organism evidence="3 4">
    <name type="scientific">Cryptococcus floricola</name>
    <dbReference type="NCBI Taxonomy" id="2591691"/>
    <lineage>
        <taxon>Eukaryota</taxon>
        <taxon>Fungi</taxon>
        <taxon>Dikarya</taxon>
        <taxon>Basidiomycota</taxon>
        <taxon>Agaricomycotina</taxon>
        <taxon>Tremellomycetes</taxon>
        <taxon>Tremellales</taxon>
        <taxon>Cryptococcaceae</taxon>
        <taxon>Cryptococcus</taxon>
    </lineage>
</organism>
<protein>
    <recommendedName>
        <fullName evidence="2">CREG-like beta-barrel domain-containing protein</fullName>
    </recommendedName>
</protein>
<comment type="caution">
    <text evidence="3">The sequence shown here is derived from an EMBL/GenBank/DDBJ whole genome shotgun (WGS) entry which is preliminary data.</text>
</comment>
<evidence type="ECO:0000259" key="2">
    <source>
        <dbReference type="Pfam" id="PF13883"/>
    </source>
</evidence>
<feature type="chain" id="PRO_5023039850" description="CREG-like beta-barrel domain-containing protein" evidence="1">
    <location>
        <begin position="18"/>
        <end position="249"/>
    </location>
</feature>
<dbReference type="InterPro" id="IPR012349">
    <property type="entry name" value="Split_barrel_FMN-bd"/>
</dbReference>
<name>A0A5D3B2E7_9TREE</name>
<dbReference type="SUPFAM" id="SSF50475">
    <property type="entry name" value="FMN-binding split barrel"/>
    <property type="match status" value="1"/>
</dbReference>
<keyword evidence="4" id="KW-1185">Reference proteome</keyword>
<evidence type="ECO:0000256" key="1">
    <source>
        <dbReference type="SAM" id="SignalP"/>
    </source>
</evidence>
<feature type="signal peptide" evidence="1">
    <location>
        <begin position="1"/>
        <end position="17"/>
    </location>
</feature>
<evidence type="ECO:0000313" key="4">
    <source>
        <dbReference type="Proteomes" id="UP000322245"/>
    </source>
</evidence>
<dbReference type="PANTHER" id="PTHR37273">
    <property type="entry name" value="CHROMOSOME 8, WHOLE GENOME SHOTGUN SEQUENCE"/>
    <property type="match status" value="1"/>
</dbReference>
<reference evidence="3 4" key="1">
    <citation type="submission" date="2017-05" db="EMBL/GenBank/DDBJ databases">
        <title>The Genome Sequence of Tsuchiyaea wingfieldii DSM 27421.</title>
        <authorList>
            <person name="Cuomo C."/>
            <person name="Passer A."/>
            <person name="Billmyre B."/>
            <person name="Heitman J."/>
        </authorList>
    </citation>
    <scope>NUCLEOTIDE SEQUENCE [LARGE SCALE GENOMIC DNA]</scope>
    <source>
        <strain evidence="3 4">DSM 27421</strain>
    </source>
</reference>
<proteinExistence type="predicted"/>
<sequence>MRMMLLQLLVFALAVQAAPPRGPNQVHMPSFGHIDQGAKRESALDAATNIKKLVHQVTTGTLSSVFPASADDPPQLDQGVTITYHDENGDEFIPYKPKMEGRPFALPEYHAPCHSAPSLTFLILPISRSSQNILQHPHHYATYTLAEELKKGETSMSSARVALMGNVTLLRDLSEEEETDLAECYLSYHPDARGWLPGKKGSPHFSEWARMDLEKIYYVGGFGDTHYIGDVPVGLYKAVSRDEKFSAWS</sequence>
<dbReference type="PANTHER" id="PTHR37273:SF1">
    <property type="entry name" value="ADL397C-AP"/>
    <property type="match status" value="1"/>
</dbReference>
<gene>
    <name evidence="3" type="ORF">B9479_002843</name>
</gene>
<dbReference type="Pfam" id="PF13883">
    <property type="entry name" value="CREG_beta-barrel"/>
    <property type="match status" value="1"/>
</dbReference>
<dbReference type="Proteomes" id="UP000322245">
    <property type="component" value="Unassembled WGS sequence"/>
</dbReference>
<dbReference type="Gene3D" id="2.30.110.10">
    <property type="entry name" value="Electron Transport, Fmn-binding Protein, Chain A"/>
    <property type="match status" value="1"/>
</dbReference>
<keyword evidence="1" id="KW-0732">Signal</keyword>
<evidence type="ECO:0000313" key="3">
    <source>
        <dbReference type="EMBL" id="TYJ56440.1"/>
    </source>
</evidence>